<dbReference type="FunFam" id="3.30.160.60:FF:000100">
    <property type="entry name" value="Zinc finger 45-like"/>
    <property type="match status" value="1"/>
</dbReference>
<dbReference type="InterPro" id="IPR036236">
    <property type="entry name" value="Znf_C2H2_sf"/>
</dbReference>
<evidence type="ECO:0000256" key="9">
    <source>
        <dbReference type="ARBA" id="ARBA00023125"/>
    </source>
</evidence>
<organism evidence="15">
    <name type="scientific">Oppiella nova</name>
    <dbReference type="NCBI Taxonomy" id="334625"/>
    <lineage>
        <taxon>Eukaryota</taxon>
        <taxon>Metazoa</taxon>
        <taxon>Ecdysozoa</taxon>
        <taxon>Arthropoda</taxon>
        <taxon>Chelicerata</taxon>
        <taxon>Arachnida</taxon>
        <taxon>Acari</taxon>
        <taxon>Acariformes</taxon>
        <taxon>Sarcoptiformes</taxon>
        <taxon>Oribatida</taxon>
        <taxon>Brachypylina</taxon>
        <taxon>Oppioidea</taxon>
        <taxon>Oppiidae</taxon>
        <taxon>Oppiella</taxon>
    </lineage>
</organism>
<sequence>HVRTHTGAGVRPYSCDACNKSFTTSQALKVHQRLHTGAQPYKCPQCERTFRTLSSMRAHSGSHKRQAQTSGTPTVSSGRRAPKGNSILRTKRRKCLNESLLQRIQLEGPVRVTDSTDSTNTGVNPGANGVDEQQQNQWSDDPKRKFRCEYCAKAFKKSSHLSQHTRSHTGEKPYQCHLC</sequence>
<dbReference type="GO" id="GO:0000977">
    <property type="term" value="F:RNA polymerase II transcription regulatory region sequence-specific DNA binding"/>
    <property type="evidence" value="ECO:0007669"/>
    <property type="project" value="TreeGrafter"/>
</dbReference>
<evidence type="ECO:0000256" key="6">
    <source>
        <dbReference type="ARBA" id="ARBA00022771"/>
    </source>
</evidence>
<evidence type="ECO:0000256" key="10">
    <source>
        <dbReference type="ARBA" id="ARBA00023163"/>
    </source>
</evidence>
<feature type="non-terminal residue" evidence="15">
    <location>
        <position position="179"/>
    </location>
</feature>
<reference evidence="15" key="1">
    <citation type="submission" date="2020-11" db="EMBL/GenBank/DDBJ databases">
        <authorList>
            <person name="Tran Van P."/>
        </authorList>
    </citation>
    <scope>NUCLEOTIDE SEQUENCE</scope>
</reference>
<keyword evidence="6 12" id="KW-0863">Zinc-finger</keyword>
<keyword evidence="4" id="KW-0479">Metal-binding</keyword>
<dbReference type="AlphaFoldDB" id="A0A7R9MVL4"/>
<feature type="domain" description="C2H2-type" evidence="14">
    <location>
        <begin position="146"/>
        <end position="173"/>
    </location>
</feature>
<keyword evidence="10" id="KW-0804">Transcription</keyword>
<feature type="compositionally biased region" description="Polar residues" evidence="13">
    <location>
        <begin position="67"/>
        <end position="77"/>
    </location>
</feature>
<feature type="region of interest" description="Disordered" evidence="13">
    <location>
        <begin position="112"/>
        <end position="141"/>
    </location>
</feature>
<keyword evidence="11" id="KW-0539">Nucleus</keyword>
<evidence type="ECO:0000256" key="4">
    <source>
        <dbReference type="ARBA" id="ARBA00022723"/>
    </source>
</evidence>
<dbReference type="SMART" id="SM00355">
    <property type="entry name" value="ZnF_C2H2"/>
    <property type="match status" value="3"/>
</dbReference>
<dbReference type="GO" id="GO:0005634">
    <property type="term" value="C:nucleus"/>
    <property type="evidence" value="ECO:0007669"/>
    <property type="project" value="UniProtKB-SubCell"/>
</dbReference>
<proteinExistence type="inferred from homology"/>
<evidence type="ECO:0000256" key="3">
    <source>
        <dbReference type="ARBA" id="ARBA00006991"/>
    </source>
</evidence>
<comment type="function">
    <text evidence="1">May be involved in transcriptional regulation.</text>
</comment>
<dbReference type="Proteomes" id="UP000728032">
    <property type="component" value="Unassembled WGS sequence"/>
</dbReference>
<dbReference type="PANTHER" id="PTHR24381">
    <property type="entry name" value="ZINC FINGER PROTEIN"/>
    <property type="match status" value="1"/>
</dbReference>
<keyword evidence="9" id="KW-0238">DNA-binding</keyword>
<name>A0A7R9MVL4_9ACAR</name>
<evidence type="ECO:0000256" key="13">
    <source>
        <dbReference type="SAM" id="MobiDB-lite"/>
    </source>
</evidence>
<feature type="domain" description="C2H2-type" evidence="14">
    <location>
        <begin position="13"/>
        <end position="40"/>
    </location>
</feature>
<evidence type="ECO:0000256" key="2">
    <source>
        <dbReference type="ARBA" id="ARBA00004123"/>
    </source>
</evidence>
<evidence type="ECO:0000256" key="8">
    <source>
        <dbReference type="ARBA" id="ARBA00023015"/>
    </source>
</evidence>
<dbReference type="SUPFAM" id="SSF57667">
    <property type="entry name" value="beta-beta-alpha zinc fingers"/>
    <property type="match status" value="2"/>
</dbReference>
<dbReference type="EMBL" id="OC974839">
    <property type="protein sequence ID" value="CAD7668607.1"/>
    <property type="molecule type" value="Genomic_DNA"/>
</dbReference>
<feature type="non-terminal residue" evidence="15">
    <location>
        <position position="1"/>
    </location>
</feature>
<keyword evidence="8" id="KW-0805">Transcription regulation</keyword>
<evidence type="ECO:0000256" key="7">
    <source>
        <dbReference type="ARBA" id="ARBA00022833"/>
    </source>
</evidence>
<keyword evidence="7" id="KW-0862">Zinc</keyword>
<dbReference type="FunFam" id="3.30.160.60:FF:000226">
    <property type="entry name" value="Zinc finger protein 236 variant"/>
    <property type="match status" value="1"/>
</dbReference>
<evidence type="ECO:0000259" key="14">
    <source>
        <dbReference type="PROSITE" id="PS50157"/>
    </source>
</evidence>
<feature type="region of interest" description="Disordered" evidence="13">
    <location>
        <begin position="56"/>
        <end position="91"/>
    </location>
</feature>
<evidence type="ECO:0000256" key="12">
    <source>
        <dbReference type="PROSITE-ProRule" id="PRU00042"/>
    </source>
</evidence>
<dbReference type="Gene3D" id="3.30.160.60">
    <property type="entry name" value="Classic Zinc Finger"/>
    <property type="match status" value="3"/>
</dbReference>
<dbReference type="Pfam" id="PF13912">
    <property type="entry name" value="zf-C2H2_6"/>
    <property type="match status" value="1"/>
</dbReference>
<evidence type="ECO:0000256" key="11">
    <source>
        <dbReference type="ARBA" id="ARBA00023242"/>
    </source>
</evidence>
<comment type="subcellular location">
    <subcellularLocation>
        <location evidence="2">Nucleus</location>
    </subcellularLocation>
</comment>
<evidence type="ECO:0000313" key="16">
    <source>
        <dbReference type="Proteomes" id="UP000728032"/>
    </source>
</evidence>
<comment type="similarity">
    <text evidence="3">Belongs to the krueppel C2H2-type zinc-finger protein family.</text>
</comment>
<evidence type="ECO:0000256" key="5">
    <source>
        <dbReference type="ARBA" id="ARBA00022737"/>
    </source>
</evidence>
<dbReference type="OrthoDB" id="6077919at2759"/>
<evidence type="ECO:0000256" key="1">
    <source>
        <dbReference type="ARBA" id="ARBA00003767"/>
    </source>
</evidence>
<dbReference type="PANTHER" id="PTHR24381:SF393">
    <property type="entry name" value="CHROMATIN-LINKED ADAPTOR FOR MSL PROTEINS, ISOFORM B"/>
    <property type="match status" value="1"/>
</dbReference>
<dbReference type="InterPro" id="IPR013087">
    <property type="entry name" value="Znf_C2H2_type"/>
</dbReference>
<accession>A0A7R9MVL4</accession>
<dbReference type="Pfam" id="PF00096">
    <property type="entry name" value="zf-C2H2"/>
    <property type="match status" value="2"/>
</dbReference>
<dbReference type="PROSITE" id="PS50157">
    <property type="entry name" value="ZINC_FINGER_C2H2_2"/>
    <property type="match status" value="3"/>
</dbReference>
<dbReference type="FunFam" id="3.30.160.60:FF:001290">
    <property type="entry name" value="Zinc finger 45-like"/>
    <property type="match status" value="1"/>
</dbReference>
<feature type="compositionally biased region" description="Polar residues" evidence="13">
    <location>
        <begin position="113"/>
        <end position="123"/>
    </location>
</feature>
<keyword evidence="5" id="KW-0677">Repeat</keyword>
<dbReference type="EMBL" id="CAJPVJ010060014">
    <property type="protein sequence ID" value="CAG2184056.1"/>
    <property type="molecule type" value="Genomic_DNA"/>
</dbReference>
<dbReference type="GO" id="GO:0008270">
    <property type="term" value="F:zinc ion binding"/>
    <property type="evidence" value="ECO:0007669"/>
    <property type="project" value="UniProtKB-KW"/>
</dbReference>
<protein>
    <recommendedName>
        <fullName evidence="14">C2H2-type domain-containing protein</fullName>
    </recommendedName>
</protein>
<dbReference type="GO" id="GO:0000981">
    <property type="term" value="F:DNA-binding transcription factor activity, RNA polymerase II-specific"/>
    <property type="evidence" value="ECO:0007669"/>
    <property type="project" value="TreeGrafter"/>
</dbReference>
<feature type="domain" description="C2H2-type" evidence="14">
    <location>
        <begin position="41"/>
        <end position="68"/>
    </location>
</feature>
<gene>
    <name evidence="15" type="ORF">ONB1V03_LOCUS23476</name>
</gene>
<dbReference type="PROSITE" id="PS00028">
    <property type="entry name" value="ZINC_FINGER_C2H2_1"/>
    <property type="match status" value="3"/>
</dbReference>
<evidence type="ECO:0000313" key="15">
    <source>
        <dbReference type="EMBL" id="CAD7668607.1"/>
    </source>
</evidence>
<keyword evidence="16" id="KW-1185">Reference proteome</keyword>